<keyword evidence="9 12" id="KW-0238">DNA-binding</keyword>
<feature type="domain" description="Papillomavirus E2 N-terminal" evidence="14">
    <location>
        <begin position="7"/>
        <end position="204"/>
    </location>
</feature>
<evidence type="ECO:0000259" key="15">
    <source>
        <dbReference type="Pfam" id="PF00511"/>
    </source>
</evidence>
<dbReference type="Gene3D" id="3.30.70.330">
    <property type="match status" value="1"/>
</dbReference>
<feature type="compositionally biased region" description="Low complexity" evidence="13">
    <location>
        <begin position="213"/>
        <end position="229"/>
    </location>
</feature>
<dbReference type="OrthoDB" id="15886at10239"/>
<comment type="subunit">
    <text evidence="12">Binds DNA as homodimer. Interacts with protein E1; this interaction greatly increases E1 DNA-binding activity. Interacts with protein L1; this interaction enhances E2-dependent replication and transcription activation. Interacts with protein L2; this interaction inhibits E2 transcriptional activity but not DNA replication function E2. Interacts with protein E7; this interaction inhibits E7 oncogenic activity. Interacts with host TAF1; this interaction modulates E2-dependent transcriptional regulation. Interacts with host BRD4; this interaction mediates E2 transcriptional activation function. Additionally, the interaction with host BRD4 on mitotic chromosomes mediates tethering of the viral genome. Interacts with host TOPBP1; this interaction is required for optimal viral DNA replication.</text>
</comment>
<evidence type="ECO:0000256" key="11">
    <source>
        <dbReference type="ARBA" id="ARBA00023163"/>
    </source>
</evidence>
<dbReference type="GO" id="GO:0006351">
    <property type="term" value="P:DNA-templated transcription"/>
    <property type="evidence" value="ECO:0007669"/>
    <property type="project" value="UniProtKB-UniRule"/>
</dbReference>
<evidence type="ECO:0000313" key="16">
    <source>
        <dbReference type="EMBL" id="ADQ85955.1"/>
    </source>
</evidence>
<evidence type="ECO:0000256" key="13">
    <source>
        <dbReference type="SAM" id="MobiDB-lite"/>
    </source>
</evidence>
<evidence type="ECO:0000256" key="4">
    <source>
        <dbReference type="ARBA" id="ARBA00022518"/>
    </source>
</evidence>
<evidence type="ECO:0000256" key="6">
    <source>
        <dbReference type="ARBA" id="ARBA00022562"/>
    </source>
</evidence>
<dbReference type="InterPro" id="IPR035975">
    <property type="entry name" value="E2/EBNA1_C_sf"/>
</dbReference>
<dbReference type="InterPro" id="IPR042503">
    <property type="entry name" value="Regulatory_protein_E2_N_1"/>
</dbReference>
<dbReference type="GO" id="GO:0006275">
    <property type="term" value="P:regulation of DNA replication"/>
    <property type="evidence" value="ECO:0007669"/>
    <property type="project" value="UniProtKB-UniRule"/>
</dbReference>
<evidence type="ECO:0000313" key="17">
    <source>
        <dbReference type="Proteomes" id="UP000096661"/>
    </source>
</evidence>
<proteinExistence type="inferred from homology"/>
<evidence type="ECO:0000259" key="14">
    <source>
        <dbReference type="Pfam" id="PF00508"/>
    </source>
</evidence>
<dbReference type="InterPro" id="IPR000427">
    <property type="entry name" value="Papillomavirus_E2_C"/>
</dbReference>
<dbReference type="GeneID" id="10146738"/>
<dbReference type="Gene3D" id="1.10.287.30">
    <property type="entry name" value="E2 (early) protein, N terminal domain, subdomain 1"/>
    <property type="match status" value="1"/>
</dbReference>
<dbReference type="InterPro" id="IPR042504">
    <property type="entry name" value="Regulatory_protein_E2_N_2"/>
</dbReference>
<dbReference type="InterPro" id="IPR012677">
    <property type="entry name" value="Nucleotide-bd_a/b_plait_sf"/>
</dbReference>
<dbReference type="GO" id="GO:0039693">
    <property type="term" value="P:viral DNA genome replication"/>
    <property type="evidence" value="ECO:0007669"/>
    <property type="project" value="UniProtKB-UniRule"/>
</dbReference>
<evidence type="ECO:0000256" key="10">
    <source>
        <dbReference type="ARBA" id="ARBA00023159"/>
    </source>
</evidence>
<dbReference type="InterPro" id="IPR036050">
    <property type="entry name" value="Regulatory_protein_E2_N"/>
</dbReference>
<feature type="region of interest" description="DNA-binding domain" evidence="12">
    <location>
        <begin position="312"/>
        <end position="395"/>
    </location>
</feature>
<gene>
    <name evidence="12 16" type="primary">E2</name>
</gene>
<keyword evidence="10 12" id="KW-0010">Activator</keyword>
<keyword evidence="7 12" id="KW-0235">DNA replication</keyword>
<dbReference type="RefSeq" id="YP_004169280.1">
    <property type="nucleotide sequence ID" value="NC_014954.1"/>
</dbReference>
<evidence type="ECO:0000256" key="1">
    <source>
        <dbReference type="ARBA" id="ARBA00004147"/>
    </source>
</evidence>
<keyword evidence="17" id="KW-1185">Reference proteome</keyword>
<comment type="subcellular location">
    <subcellularLocation>
        <location evidence="1 12">Host nucleus</location>
    </subcellularLocation>
</comment>
<evidence type="ECO:0000256" key="8">
    <source>
        <dbReference type="ARBA" id="ARBA00023015"/>
    </source>
</evidence>
<comment type="PTM">
    <text evidence="12">Phosphorylated.</text>
</comment>
<evidence type="ECO:0000256" key="9">
    <source>
        <dbReference type="ARBA" id="ARBA00023125"/>
    </source>
</evidence>
<dbReference type="GO" id="GO:0006260">
    <property type="term" value="P:DNA replication"/>
    <property type="evidence" value="ECO:0007669"/>
    <property type="project" value="UniProtKB-KW"/>
</dbReference>
<dbReference type="GO" id="GO:0042025">
    <property type="term" value="C:host cell nucleus"/>
    <property type="evidence" value="ECO:0007669"/>
    <property type="project" value="UniProtKB-SubCell"/>
</dbReference>
<dbReference type="SUPFAM" id="SSF51332">
    <property type="entry name" value="E2 regulatory, transactivation domain"/>
    <property type="match status" value="1"/>
</dbReference>
<evidence type="ECO:0000256" key="2">
    <source>
        <dbReference type="ARBA" id="ARBA00007794"/>
    </source>
</evidence>
<comment type="caution">
    <text evidence="12">Lacks conserved residue(s) required for the propagation of feature annotation.</text>
</comment>
<comment type="similarity">
    <text evidence="2">Belongs to the papillomaviridae E8^E2C protein family.</text>
</comment>
<feature type="compositionally biased region" description="Basic and acidic residues" evidence="13">
    <location>
        <begin position="234"/>
        <end position="245"/>
    </location>
</feature>
<dbReference type="InterPro" id="IPR001866">
    <property type="entry name" value="PPV_E2_N"/>
</dbReference>
<keyword evidence="8 12" id="KW-0805">Transcription regulation</keyword>
<sequence>MQMETQESLSVRFAAQQEVQLSLIEKESTDLRDHITYWDAVRKENVIVFYAKKEGYSNLGLQPLATTAVSEHRAKQAIKIQLLLEGLIKSPYGNETWTLGEVSAELLNSEPKNCFKKGGFIVTVLIDNDPKNIYPYTCWEYIYYQDVNNDWHKVMGQVDHNGLYFKEHTGDIVYFVVFQPDVLKYGKTGEWTVKFKNKTILAPVTSSSRTFFEPSTSQTTEQPSTSNTTYGPESPRRRQQTREDTESPTSTSSGLRLRRRKRGESPTSSTRVKKSRLGADSAPTPSEVGSRSHSVARHGLSRLGRLQEEARDPPVALLTGHPNNLKCWRNRCNQKYGHLYLCCSSVFRWLGHDCEKTETSKVLVAFKDLTQRQLFLETVTLPKGTEVTLGSLDSL</sequence>
<name>E7BQ89_9PAPI</name>
<accession>E7BQ89</accession>
<keyword evidence="5 12" id="KW-0597">Phosphoprotein</keyword>
<dbReference type="GO" id="GO:0000166">
    <property type="term" value="F:nucleotide binding"/>
    <property type="evidence" value="ECO:0007669"/>
    <property type="project" value="UniProtKB-UniRule"/>
</dbReference>
<evidence type="ECO:0000256" key="5">
    <source>
        <dbReference type="ARBA" id="ARBA00022553"/>
    </source>
</evidence>
<dbReference type="Proteomes" id="UP000096661">
    <property type="component" value="Segment"/>
</dbReference>
<dbReference type="KEGG" id="vg:10146738"/>
<comment type="function">
    <text evidence="12">Plays a role in the initiation of viral DNA replication. A dimer of E2 interacts with a dimer of E1 in order to improve specificity of E1 DNA binding activity. Once the complex recognizes and binds DNA at specific sites, the E2 dimer is removed from DNA. E2 also regulates viral transcription through binding to the E2RE response element (5'-ACCNNNNNNGGT-3') present in multiple copies in the regulatory regions of the viral genome. Activates or represses transcription depending on E2RE's position with regards to proximal promoter elements including the TATA-box. Repression occurs by sterically hindering the assembly of the transcription initiation complex.</text>
</comment>
<dbReference type="SUPFAM" id="SSF54957">
    <property type="entry name" value="Viral DNA-binding domain"/>
    <property type="match status" value="1"/>
</dbReference>
<dbReference type="GO" id="GO:0003700">
    <property type="term" value="F:DNA-binding transcription factor activity"/>
    <property type="evidence" value="ECO:0007669"/>
    <property type="project" value="UniProtKB-UniRule"/>
</dbReference>
<feature type="domain" description="Papillomavirus E2 C-terminal" evidence="15">
    <location>
        <begin position="314"/>
        <end position="392"/>
    </location>
</feature>
<feature type="region of interest" description="Disordered" evidence="13">
    <location>
        <begin position="208"/>
        <end position="296"/>
    </location>
</feature>
<keyword evidence="6 12" id="KW-1048">Host nucleus</keyword>
<dbReference type="HAMAP" id="MF_04001">
    <property type="entry name" value="PPV_E2"/>
    <property type="match status" value="1"/>
</dbReference>
<dbReference type="GO" id="GO:0003677">
    <property type="term" value="F:DNA binding"/>
    <property type="evidence" value="ECO:0007669"/>
    <property type="project" value="UniProtKB-UniRule"/>
</dbReference>
<keyword evidence="11 12" id="KW-0804">Transcription</keyword>
<keyword evidence="4 12" id="KW-0244">Early protein</keyword>
<keyword evidence="3 12" id="KW-0678">Repressor</keyword>
<evidence type="ECO:0000256" key="3">
    <source>
        <dbReference type="ARBA" id="ARBA00022491"/>
    </source>
</evidence>
<reference evidence="16 17" key="1">
    <citation type="journal article" date="2011" name="J. Gen. Virol.">
        <title>Genomic characterization of ten novel cutaneous human papillomaviruses from keratotic lesions of immunosuppressed patients.</title>
        <authorList>
            <person name="Kohler A."/>
            <person name="Gottschling M."/>
            <person name="Manning K."/>
            <person name="Lehmann M.D."/>
            <person name="Schulz E."/>
            <person name="Kruger-Corcoran D."/>
            <person name="Stockfleth E."/>
            <person name="Nindl I."/>
        </authorList>
    </citation>
    <scope>NUCLEOTIDE SEQUENCE [LARGE SCALE GENOMIC DNA]</scope>
    <source>
        <strain evidence="16">27-49</strain>
    </source>
</reference>
<feature type="compositionally biased region" description="Polar residues" evidence="13">
    <location>
        <begin position="283"/>
        <end position="293"/>
    </location>
</feature>
<dbReference type="EMBL" id="GU117631">
    <property type="protein sequence ID" value="ADQ85955.1"/>
    <property type="molecule type" value="Genomic_DNA"/>
</dbReference>
<dbReference type="Pfam" id="PF00511">
    <property type="entry name" value="PPV_E2_C"/>
    <property type="match status" value="1"/>
</dbReference>
<evidence type="ECO:0000256" key="7">
    <source>
        <dbReference type="ARBA" id="ARBA00022705"/>
    </source>
</evidence>
<comment type="similarity">
    <text evidence="12">Belongs to the papillomaviridae E2 protein family.</text>
</comment>
<protein>
    <recommendedName>
        <fullName evidence="12">Regulatory protein E2</fullName>
    </recommendedName>
</protein>
<organism evidence="16 17">
    <name type="scientific">human papillomavirus 131</name>
    <dbReference type="NCBI Taxonomy" id="909330"/>
    <lineage>
        <taxon>Viruses</taxon>
        <taxon>Monodnaviria</taxon>
        <taxon>Shotokuvirae</taxon>
        <taxon>Cossaviricota</taxon>
        <taxon>Papovaviricetes</taxon>
        <taxon>Zurhausenvirales</taxon>
        <taxon>Papillomaviridae</taxon>
        <taxon>Firstpapillomavirinae</taxon>
        <taxon>Gammapapillomavirus</taxon>
        <taxon>Gammapapillomavirus 14</taxon>
    </lineage>
</organism>
<dbReference type="Pfam" id="PF00508">
    <property type="entry name" value="PPV_E2_N"/>
    <property type="match status" value="1"/>
</dbReference>
<dbReference type="InterPro" id="IPR033668">
    <property type="entry name" value="Reg_prot_E2"/>
</dbReference>
<evidence type="ECO:0000256" key="12">
    <source>
        <dbReference type="HAMAP-Rule" id="MF_04001"/>
    </source>
</evidence>
<dbReference type="Gene3D" id="2.170.200.10">
    <property type="entry name" value="Papillomavirus E2 early protein domain"/>
    <property type="match status" value="1"/>
</dbReference>